<evidence type="ECO:0000313" key="1">
    <source>
        <dbReference type="EMBL" id="KAI5650425.1"/>
    </source>
</evidence>
<protein>
    <submittedName>
        <fullName evidence="1">Uncharacterized protein</fullName>
    </submittedName>
</protein>
<dbReference type="Proteomes" id="UP001060085">
    <property type="component" value="Linkage Group LG08"/>
</dbReference>
<comment type="caution">
    <text evidence="1">The sequence shown here is derived from an EMBL/GenBank/DDBJ whole genome shotgun (WGS) entry which is preliminary data.</text>
</comment>
<keyword evidence="2" id="KW-1185">Reference proteome</keyword>
<sequence>MITHIGRRNMLAMWRSGIIYIGNLTNRDTRIIGYQPARVDRWMIIANFAEKVQTIIYRCMPSRRRPREPVPDCGARGVKRGVRRLPGGRARGGHIPAPHHLGRQGHPNPGHGGERGERYGGRGYGDLASYDHVDPLGLTPPAQLHPGGLGTSYAPPPPDTVGSSIQAPLPRGLEFSSFQSPGNRDEHDDEQMDGVTPAQQLGFGHRVVVPSFYVMKLFL</sequence>
<reference evidence="2" key="1">
    <citation type="journal article" date="2023" name="Nat. Plants">
        <title>Single-cell RNA sequencing provides a high-resolution roadmap for understanding the multicellular compartmentation of specialized metabolism.</title>
        <authorList>
            <person name="Sun S."/>
            <person name="Shen X."/>
            <person name="Li Y."/>
            <person name="Li Y."/>
            <person name="Wang S."/>
            <person name="Li R."/>
            <person name="Zhang H."/>
            <person name="Shen G."/>
            <person name="Guo B."/>
            <person name="Wei J."/>
            <person name="Xu J."/>
            <person name="St-Pierre B."/>
            <person name="Chen S."/>
            <person name="Sun C."/>
        </authorList>
    </citation>
    <scope>NUCLEOTIDE SEQUENCE [LARGE SCALE GENOMIC DNA]</scope>
</reference>
<name>A0ACB9ZVI6_CATRO</name>
<organism evidence="1 2">
    <name type="scientific">Catharanthus roseus</name>
    <name type="common">Madagascar periwinkle</name>
    <name type="synonym">Vinca rosea</name>
    <dbReference type="NCBI Taxonomy" id="4058"/>
    <lineage>
        <taxon>Eukaryota</taxon>
        <taxon>Viridiplantae</taxon>
        <taxon>Streptophyta</taxon>
        <taxon>Embryophyta</taxon>
        <taxon>Tracheophyta</taxon>
        <taxon>Spermatophyta</taxon>
        <taxon>Magnoliopsida</taxon>
        <taxon>eudicotyledons</taxon>
        <taxon>Gunneridae</taxon>
        <taxon>Pentapetalae</taxon>
        <taxon>asterids</taxon>
        <taxon>lamiids</taxon>
        <taxon>Gentianales</taxon>
        <taxon>Apocynaceae</taxon>
        <taxon>Rauvolfioideae</taxon>
        <taxon>Vinceae</taxon>
        <taxon>Catharanthinae</taxon>
        <taxon>Catharanthus</taxon>
    </lineage>
</organism>
<accession>A0ACB9ZVI6</accession>
<proteinExistence type="predicted"/>
<evidence type="ECO:0000313" key="2">
    <source>
        <dbReference type="Proteomes" id="UP001060085"/>
    </source>
</evidence>
<gene>
    <name evidence="1" type="ORF">M9H77_36430</name>
</gene>
<dbReference type="EMBL" id="CM044708">
    <property type="protein sequence ID" value="KAI5650425.1"/>
    <property type="molecule type" value="Genomic_DNA"/>
</dbReference>